<evidence type="ECO:0000313" key="2">
    <source>
        <dbReference type="EMBL" id="CAE7193030.1"/>
    </source>
</evidence>
<sequence length="431" mass="48502">MQKELQVSSARKAANGDRSLVIHEEAEEGSFVESAASQVSAALESFDEVLRMTGKLQPHQVLKADGLLVERAPEMFVIFVSHQWLGYRHPDPQGQQLAALQGILRNLMARRLKVESDITSQFYGKNYILSKAEHHQISEGYLWLDYLCVPQLVEGYETQGLPEEQLRYVHSIPCYVDLSHVFLALVPKAVHENGVELCDYYSWLQRWCRTEFWCKLLSTRSHIPIIVVTDHDVAKFTTPIWYRYPVHTGDFSVEKDRASCSRTIQAALTEHLSELRRSKNKTAYRLYLALFEQTAGLPYRASLRTRAPGMPELMGAPDFTPLHLAAWFGSHNLHVLEALLELRADPNDSTVGAAPPLHYCRTVGAVDLLIRYGAGVNFQGTSAYALCRAEPSSLVKVSCNMSTTPLGHCAQLDNADLLLFLLSPTHRPRCL</sequence>
<proteinExistence type="predicted"/>
<dbReference type="PROSITE" id="PS50088">
    <property type="entry name" value="ANK_REPEAT"/>
    <property type="match status" value="1"/>
</dbReference>
<dbReference type="EMBL" id="CAJNDS010000330">
    <property type="protein sequence ID" value="CAE7193030.1"/>
    <property type="molecule type" value="Genomic_DNA"/>
</dbReference>
<evidence type="ECO:0000256" key="1">
    <source>
        <dbReference type="PROSITE-ProRule" id="PRU00023"/>
    </source>
</evidence>
<dbReference type="PROSITE" id="PS50297">
    <property type="entry name" value="ANK_REP_REGION"/>
    <property type="match status" value="1"/>
</dbReference>
<gene>
    <name evidence="2" type="ORF">SNAT2548_LOCUS5193</name>
</gene>
<dbReference type="Gene3D" id="1.25.40.20">
    <property type="entry name" value="Ankyrin repeat-containing domain"/>
    <property type="match status" value="1"/>
</dbReference>
<dbReference type="SUPFAM" id="SSF48403">
    <property type="entry name" value="Ankyrin repeat"/>
    <property type="match status" value="1"/>
</dbReference>
<comment type="caution">
    <text evidence="2">The sequence shown here is derived from an EMBL/GenBank/DDBJ whole genome shotgun (WGS) entry which is preliminary data.</text>
</comment>
<protein>
    <submittedName>
        <fullName evidence="2">Uncharacterized protein</fullName>
    </submittedName>
</protein>
<keyword evidence="1" id="KW-0040">ANK repeat</keyword>
<dbReference type="AlphaFoldDB" id="A0A812IZW9"/>
<dbReference type="InterPro" id="IPR002110">
    <property type="entry name" value="Ankyrin_rpt"/>
</dbReference>
<dbReference type="Pfam" id="PF00023">
    <property type="entry name" value="Ank"/>
    <property type="match status" value="1"/>
</dbReference>
<name>A0A812IZW9_9DINO</name>
<organism evidence="2 3">
    <name type="scientific">Symbiodinium natans</name>
    <dbReference type="NCBI Taxonomy" id="878477"/>
    <lineage>
        <taxon>Eukaryota</taxon>
        <taxon>Sar</taxon>
        <taxon>Alveolata</taxon>
        <taxon>Dinophyceae</taxon>
        <taxon>Suessiales</taxon>
        <taxon>Symbiodiniaceae</taxon>
        <taxon>Symbiodinium</taxon>
    </lineage>
</organism>
<reference evidence="2" key="1">
    <citation type="submission" date="2021-02" db="EMBL/GenBank/DDBJ databases">
        <authorList>
            <person name="Dougan E. K."/>
            <person name="Rhodes N."/>
            <person name="Thang M."/>
            <person name="Chan C."/>
        </authorList>
    </citation>
    <scope>NUCLEOTIDE SEQUENCE</scope>
</reference>
<dbReference type="InterPro" id="IPR036770">
    <property type="entry name" value="Ankyrin_rpt-contain_sf"/>
</dbReference>
<dbReference type="Proteomes" id="UP000604046">
    <property type="component" value="Unassembled WGS sequence"/>
</dbReference>
<feature type="repeat" description="ANK" evidence="1">
    <location>
        <begin position="317"/>
        <end position="351"/>
    </location>
</feature>
<accession>A0A812IZW9</accession>
<evidence type="ECO:0000313" key="3">
    <source>
        <dbReference type="Proteomes" id="UP000604046"/>
    </source>
</evidence>
<keyword evidence="3" id="KW-1185">Reference proteome</keyword>